<keyword evidence="4" id="KW-0281">Fimbrium</keyword>
<protein>
    <submittedName>
        <fullName evidence="6">Fimbrial protein</fullName>
    </submittedName>
</protein>
<dbReference type="PANTHER" id="PTHR33420">
    <property type="entry name" value="FIMBRIAL SUBUNIT ELFA-RELATED"/>
    <property type="match status" value="1"/>
</dbReference>
<evidence type="ECO:0000256" key="3">
    <source>
        <dbReference type="ARBA" id="ARBA00022729"/>
    </source>
</evidence>
<keyword evidence="3 5" id="KW-0732">Signal</keyword>
<dbReference type="RefSeq" id="WP_006496982.1">
    <property type="nucleotide sequence ID" value="NZ_CADETK010000002.1"/>
</dbReference>
<dbReference type="SUPFAM" id="SSF49401">
    <property type="entry name" value="Bacterial adhesins"/>
    <property type="match status" value="1"/>
</dbReference>
<organism evidence="6 7">
    <name type="scientific">Burkholderia cenocepacia</name>
    <dbReference type="NCBI Taxonomy" id="95486"/>
    <lineage>
        <taxon>Bacteria</taxon>
        <taxon>Pseudomonadati</taxon>
        <taxon>Pseudomonadota</taxon>
        <taxon>Betaproteobacteria</taxon>
        <taxon>Burkholderiales</taxon>
        <taxon>Burkholderiaceae</taxon>
        <taxon>Burkholderia</taxon>
        <taxon>Burkholderia cepacia complex</taxon>
    </lineage>
</organism>
<dbReference type="InterPro" id="IPR008966">
    <property type="entry name" value="Adhesion_dom_sf"/>
</dbReference>
<comment type="caution">
    <text evidence="6">The sequence shown here is derived from an EMBL/GenBank/DDBJ whole genome shotgun (WGS) entry which is preliminary data.</text>
</comment>
<dbReference type="Pfam" id="PF16970">
    <property type="entry name" value="FimA"/>
    <property type="match status" value="1"/>
</dbReference>
<feature type="signal peptide" evidence="5">
    <location>
        <begin position="1"/>
        <end position="26"/>
    </location>
</feature>
<dbReference type="Proteomes" id="UP000188543">
    <property type="component" value="Unassembled WGS sequence"/>
</dbReference>
<accession>A0A1V2VUP4</accession>
<dbReference type="GO" id="GO:0007155">
    <property type="term" value="P:cell adhesion"/>
    <property type="evidence" value="ECO:0007669"/>
    <property type="project" value="InterPro"/>
</dbReference>
<evidence type="ECO:0000256" key="2">
    <source>
        <dbReference type="ARBA" id="ARBA00006671"/>
    </source>
</evidence>
<evidence type="ECO:0000256" key="4">
    <source>
        <dbReference type="ARBA" id="ARBA00023263"/>
    </source>
</evidence>
<dbReference type="EMBL" id="MUTJ01000098">
    <property type="protein sequence ID" value="ONU76715.1"/>
    <property type="molecule type" value="Genomic_DNA"/>
</dbReference>
<dbReference type="InterPro" id="IPR050263">
    <property type="entry name" value="Bact_Fimbrial_Adh_Pro"/>
</dbReference>
<comment type="similarity">
    <text evidence="2">Belongs to the fimbrial protein family.</text>
</comment>
<dbReference type="GO" id="GO:0009289">
    <property type="term" value="C:pilus"/>
    <property type="evidence" value="ECO:0007669"/>
    <property type="project" value="UniProtKB-SubCell"/>
</dbReference>
<dbReference type="InterPro" id="IPR039458">
    <property type="entry name" value="FimA-like"/>
</dbReference>
<reference evidence="6 7" key="1">
    <citation type="submission" date="2016-08" db="EMBL/GenBank/DDBJ databases">
        <authorList>
            <person name="Seilhamer J.J."/>
        </authorList>
    </citation>
    <scope>NUCLEOTIDE SEQUENCE [LARGE SCALE GENOMIC DNA]</scope>
    <source>
        <strain evidence="6 7">VC14762</strain>
    </source>
</reference>
<name>A0A1V2VUP4_9BURK</name>
<evidence type="ECO:0000313" key="7">
    <source>
        <dbReference type="Proteomes" id="UP000188543"/>
    </source>
</evidence>
<evidence type="ECO:0000256" key="1">
    <source>
        <dbReference type="ARBA" id="ARBA00004561"/>
    </source>
</evidence>
<proteinExistence type="inferred from homology"/>
<dbReference type="InterPro" id="IPR036937">
    <property type="entry name" value="Adhesion_dom_fimbrial_sf"/>
</dbReference>
<dbReference type="PANTHER" id="PTHR33420:SF3">
    <property type="entry name" value="FIMBRIAL SUBUNIT ELFA"/>
    <property type="match status" value="1"/>
</dbReference>
<dbReference type="OrthoDB" id="8656135at2"/>
<dbReference type="Gene3D" id="2.60.40.1090">
    <property type="entry name" value="Fimbrial-type adhesion domain"/>
    <property type="match status" value="1"/>
</dbReference>
<evidence type="ECO:0000313" key="6">
    <source>
        <dbReference type="EMBL" id="ONU76715.1"/>
    </source>
</evidence>
<sequence length="183" mass="18716">MKNLKRSAIPFLLVAAGVAFSSAAHASDGTINFNGKVIASTCSVEGGSDLTVPLPPVSTTALAEVGSVAARSAFSLALKGCTTGDDNPVKVGVIFENGTNVDRSSGRLTIDAGDKAAEGVQINVLDDQQKLVPIGAQTPASTQLATIGSDGTAKLDYFAEYYASGAVKAGDVNSRVEYSLIYQ</sequence>
<feature type="chain" id="PRO_5010717707" evidence="5">
    <location>
        <begin position="27"/>
        <end position="183"/>
    </location>
</feature>
<dbReference type="AlphaFoldDB" id="A0A1V2VUP4"/>
<comment type="subcellular location">
    <subcellularLocation>
        <location evidence="1">Fimbrium</location>
    </subcellularLocation>
</comment>
<evidence type="ECO:0000256" key="5">
    <source>
        <dbReference type="SAM" id="SignalP"/>
    </source>
</evidence>
<gene>
    <name evidence="6" type="ORF">A8E72_33000</name>
</gene>